<feature type="domain" description="3-hydroxyacyl-CoA dehydrogenase NAD binding" evidence="6">
    <location>
        <begin position="88"/>
        <end position="231"/>
    </location>
</feature>
<accession>A0A803P2S0</accession>
<dbReference type="GO" id="GO:0016853">
    <property type="term" value="F:isomerase activity"/>
    <property type="evidence" value="ECO:0007669"/>
    <property type="project" value="UniProtKB-KW"/>
</dbReference>
<evidence type="ECO:0000256" key="3">
    <source>
        <dbReference type="ARBA" id="ARBA00023235"/>
    </source>
</evidence>
<dbReference type="Gramene" id="evm.model.02.819">
    <property type="protein sequence ID" value="cds.evm.model.02.819"/>
    <property type="gene ID" value="evm.TU.02.819"/>
</dbReference>
<keyword evidence="2" id="KW-0560">Oxidoreductase</keyword>
<dbReference type="FunFam" id="3.40.50.720:FF:000009">
    <property type="entry name" value="Fatty oxidation complex, alpha subunit"/>
    <property type="match status" value="1"/>
</dbReference>
<keyword evidence="5" id="KW-0511">Multifunctional enzyme</keyword>
<reference evidence="7" key="1">
    <citation type="submission" date="2018-11" db="EMBL/GenBank/DDBJ databases">
        <authorList>
            <person name="Grassa J C."/>
        </authorList>
    </citation>
    <scope>NUCLEOTIDE SEQUENCE [LARGE SCALE GENOMIC DNA]</scope>
</reference>
<dbReference type="GO" id="GO:0016829">
    <property type="term" value="F:lyase activity"/>
    <property type="evidence" value="ECO:0007669"/>
    <property type="project" value="UniProtKB-KW"/>
</dbReference>
<dbReference type="PANTHER" id="PTHR23309">
    <property type="entry name" value="3-HYDROXYACYL-COA DEHYROGENASE"/>
    <property type="match status" value="1"/>
</dbReference>
<evidence type="ECO:0000313" key="7">
    <source>
        <dbReference type="EnsemblPlants" id="cds.evm.model.02.819"/>
    </source>
</evidence>
<protein>
    <recommendedName>
        <fullName evidence="6">3-hydroxyacyl-CoA dehydrogenase NAD binding domain-containing protein</fullName>
    </recommendedName>
</protein>
<keyword evidence="3" id="KW-0413">Isomerase</keyword>
<dbReference type="InterPro" id="IPR006176">
    <property type="entry name" value="3-OHacyl-CoA_DH_NAD-bd"/>
</dbReference>
<dbReference type="GO" id="GO:0006635">
    <property type="term" value="P:fatty acid beta-oxidation"/>
    <property type="evidence" value="ECO:0007669"/>
    <property type="project" value="TreeGrafter"/>
</dbReference>
<proteinExistence type="predicted"/>
<comment type="pathway">
    <text evidence="1">Lipid metabolism; fatty acid beta-oxidation.</text>
</comment>
<reference evidence="7" key="2">
    <citation type="submission" date="2021-03" db="UniProtKB">
        <authorList>
            <consortium name="EnsemblPlants"/>
        </authorList>
    </citation>
    <scope>IDENTIFICATION</scope>
</reference>
<dbReference type="PANTHER" id="PTHR23309:SF49">
    <property type="entry name" value="PEROXISOMAL BIFUNCTIONAL ENZYME"/>
    <property type="match status" value="1"/>
</dbReference>
<evidence type="ECO:0000256" key="1">
    <source>
        <dbReference type="ARBA" id="ARBA00005005"/>
    </source>
</evidence>
<dbReference type="Pfam" id="PF02737">
    <property type="entry name" value="3HCDH_N"/>
    <property type="match status" value="1"/>
</dbReference>
<name>A0A803P2S0_CANSA</name>
<dbReference type="GO" id="GO:0005777">
    <property type="term" value="C:peroxisome"/>
    <property type="evidence" value="ECO:0007669"/>
    <property type="project" value="TreeGrafter"/>
</dbReference>
<dbReference type="AlphaFoldDB" id="A0A803P2S0"/>
<dbReference type="SUPFAM" id="SSF51735">
    <property type="entry name" value="NAD(P)-binding Rossmann-fold domains"/>
    <property type="match status" value="1"/>
</dbReference>
<evidence type="ECO:0000256" key="2">
    <source>
        <dbReference type="ARBA" id="ARBA00023002"/>
    </source>
</evidence>
<sequence>MANDNDEDVATEVDNVFNIPTNMSFSGLVVMKGSKEKLDEPTARNDVKPVILTTDTSKALAHAFFSQRLTSKVPNVTDIGLKPRQIKKVAVIGGGLMGSGIAAAFLQGNINVILKATNAESLHKGIKLIQANMRGLVEKGNMARAKADKALSLLKGVLDYIEFKDVDLVIETVIENITLKQAIFSEIEKVCPSHCILATNTSTFDPQVIGNKTSSQDRIIGVHFYSSALLM</sequence>
<dbReference type="OrthoDB" id="1737359at2759"/>
<dbReference type="GO" id="GO:0003857">
    <property type="term" value="F:(3S)-3-hydroxyacyl-CoA dehydrogenase (NAD+) activity"/>
    <property type="evidence" value="ECO:0007669"/>
    <property type="project" value="TreeGrafter"/>
</dbReference>
<evidence type="ECO:0000256" key="5">
    <source>
        <dbReference type="ARBA" id="ARBA00023268"/>
    </source>
</evidence>
<dbReference type="InterPro" id="IPR036291">
    <property type="entry name" value="NAD(P)-bd_dom_sf"/>
</dbReference>
<dbReference type="GO" id="GO:0070403">
    <property type="term" value="F:NAD+ binding"/>
    <property type="evidence" value="ECO:0007669"/>
    <property type="project" value="InterPro"/>
</dbReference>
<organism evidence="7 8">
    <name type="scientific">Cannabis sativa</name>
    <name type="common">Hemp</name>
    <name type="synonym">Marijuana</name>
    <dbReference type="NCBI Taxonomy" id="3483"/>
    <lineage>
        <taxon>Eukaryota</taxon>
        <taxon>Viridiplantae</taxon>
        <taxon>Streptophyta</taxon>
        <taxon>Embryophyta</taxon>
        <taxon>Tracheophyta</taxon>
        <taxon>Spermatophyta</taxon>
        <taxon>Magnoliopsida</taxon>
        <taxon>eudicotyledons</taxon>
        <taxon>Gunneridae</taxon>
        <taxon>Pentapetalae</taxon>
        <taxon>rosids</taxon>
        <taxon>fabids</taxon>
        <taxon>Rosales</taxon>
        <taxon>Cannabaceae</taxon>
        <taxon>Cannabis</taxon>
    </lineage>
</organism>
<dbReference type="EnsemblPlants" id="evm.model.02.819">
    <property type="protein sequence ID" value="cds.evm.model.02.819"/>
    <property type="gene ID" value="evm.TU.02.819"/>
</dbReference>
<evidence type="ECO:0000259" key="6">
    <source>
        <dbReference type="Pfam" id="PF02737"/>
    </source>
</evidence>
<keyword evidence="8" id="KW-1185">Reference proteome</keyword>
<dbReference type="EMBL" id="UZAU01000136">
    <property type="status" value="NOT_ANNOTATED_CDS"/>
    <property type="molecule type" value="Genomic_DNA"/>
</dbReference>
<evidence type="ECO:0000313" key="8">
    <source>
        <dbReference type="Proteomes" id="UP000596661"/>
    </source>
</evidence>
<keyword evidence="4" id="KW-0456">Lyase</keyword>
<evidence type="ECO:0000256" key="4">
    <source>
        <dbReference type="ARBA" id="ARBA00023239"/>
    </source>
</evidence>
<dbReference type="Gene3D" id="3.40.50.720">
    <property type="entry name" value="NAD(P)-binding Rossmann-like Domain"/>
    <property type="match status" value="1"/>
</dbReference>
<dbReference type="Proteomes" id="UP000596661">
    <property type="component" value="Chromosome 2"/>
</dbReference>